<dbReference type="Gene3D" id="2.30.30.380">
    <property type="entry name" value="Zn-finger domain of Sec23/24"/>
    <property type="match status" value="1"/>
</dbReference>
<evidence type="ECO:0000259" key="2">
    <source>
        <dbReference type="Pfam" id="PF04811"/>
    </source>
</evidence>
<organism evidence="5 6">
    <name type="scientific">Anaeramoeba ignava</name>
    <name type="common">Anaerobic marine amoeba</name>
    <dbReference type="NCBI Taxonomy" id="1746090"/>
    <lineage>
        <taxon>Eukaryota</taxon>
        <taxon>Metamonada</taxon>
        <taxon>Anaeramoebidae</taxon>
        <taxon>Anaeramoeba</taxon>
    </lineage>
</organism>
<dbReference type="Gene3D" id="3.40.20.10">
    <property type="entry name" value="Severin"/>
    <property type="match status" value="1"/>
</dbReference>
<dbReference type="InterPro" id="IPR036180">
    <property type="entry name" value="Gelsolin-like_dom_sf"/>
</dbReference>
<dbReference type="InterPro" id="IPR036175">
    <property type="entry name" value="Sec23/24_helical_dom_sf"/>
</dbReference>
<feature type="domain" description="Sec23/Sec24 trunk" evidence="2">
    <location>
        <begin position="30"/>
        <end position="260"/>
    </location>
</feature>
<dbReference type="EMBL" id="JAPDFW010000077">
    <property type="protein sequence ID" value="KAJ5073127.1"/>
    <property type="molecule type" value="Genomic_DNA"/>
</dbReference>
<evidence type="ECO:0000259" key="4">
    <source>
        <dbReference type="Pfam" id="PF08033"/>
    </source>
</evidence>
<accession>A0A9Q0LHS5</accession>
<dbReference type="Proteomes" id="UP001149090">
    <property type="component" value="Unassembled WGS sequence"/>
</dbReference>
<feature type="domain" description="Sec23/Sec24 helical" evidence="3">
    <location>
        <begin position="360"/>
        <end position="459"/>
    </location>
</feature>
<dbReference type="Gene3D" id="1.20.120.730">
    <property type="entry name" value="Sec23/Sec24 helical domain"/>
    <property type="match status" value="1"/>
</dbReference>
<sequence>MDIQNRPELTRGSVEFMATKDYLFEGEALSPPSFVFLIQMNHYSIHSGIHQNILCGIEKSVQNLPQNSRIGIILYDQYIKFFGFHLNTEPEMILINDSQDVFLPIPQEYLLTNNIGQFLRVLKMIQNLNMEENTGNSINFKSAIKAASLILEKIGGEIILFYNSLSLADLESFGDTINEKEKEKEDERKFYTPRNDYYTKLAHFYNEKRICMNIFAFQYTNLELATISELAKSTGGLLNYYENYYNDRDGEYLQKEIMNLFSKTMGFGVQMKLRTSIGVSVQEIYGHFEKNEFFIYCSSMREGQSVAFNLGIENNLQENSKIFIQFAMLYTTTEAQKRIRVFNLAFETSNIINHIIKSADQEIITNIIAKKSINHLSSLSILKIREEITQKCIDIFLAYKKNGDNKNPRILVFPERLRYLILYCLGLIKNTLFNPRKSQRINLDYKYSMKFYIETLNAPLTSILFYPKLIYLNDIIEEENLEQNYFENTKLSFSNINQNGIYFIDNGIEMFIWLSSEISTELLEKLFGISTFSSIKIDQLKLVLFNQYQLKLDQLIKECQNLRTKVSCLKIIDNSKSDLFEKFLVEDATQNFYSYREFLSIIHQQIELKLKD</sequence>
<dbReference type="SUPFAM" id="SSF81811">
    <property type="entry name" value="Helical domain of Sec23/24"/>
    <property type="match status" value="1"/>
</dbReference>
<dbReference type="SUPFAM" id="SSF81995">
    <property type="entry name" value="beta-sandwich domain of Sec23/24"/>
    <property type="match status" value="1"/>
</dbReference>
<gene>
    <name evidence="5" type="ORF">M0811_09082</name>
</gene>
<proteinExistence type="predicted"/>
<dbReference type="InterPro" id="IPR006896">
    <property type="entry name" value="Sec23/24_trunk_dom"/>
</dbReference>
<feature type="domain" description="Sec23/Sec24 beta-sandwich" evidence="4">
    <location>
        <begin position="266"/>
        <end position="348"/>
    </location>
</feature>
<dbReference type="GO" id="GO:0030127">
    <property type="term" value="C:COPII vesicle coat"/>
    <property type="evidence" value="ECO:0007669"/>
    <property type="project" value="InterPro"/>
</dbReference>
<dbReference type="PANTHER" id="PTHR13803">
    <property type="entry name" value="SEC24-RELATED PROTEIN"/>
    <property type="match status" value="1"/>
</dbReference>
<evidence type="ECO:0000259" key="1">
    <source>
        <dbReference type="Pfam" id="PF00626"/>
    </source>
</evidence>
<dbReference type="GO" id="GO:0090110">
    <property type="term" value="P:COPII-coated vesicle cargo loading"/>
    <property type="evidence" value="ECO:0007669"/>
    <property type="project" value="TreeGrafter"/>
</dbReference>
<dbReference type="InterPro" id="IPR029006">
    <property type="entry name" value="ADF-H/Gelsolin-like_dom_sf"/>
</dbReference>
<dbReference type="InterPro" id="IPR006900">
    <property type="entry name" value="Sec23/24_helical_dom"/>
</dbReference>
<dbReference type="GO" id="GO:0008270">
    <property type="term" value="F:zinc ion binding"/>
    <property type="evidence" value="ECO:0007669"/>
    <property type="project" value="TreeGrafter"/>
</dbReference>
<reference evidence="5" key="1">
    <citation type="submission" date="2022-10" db="EMBL/GenBank/DDBJ databases">
        <title>Novel sulphate-reducing endosymbionts in the free-living metamonad Anaeramoeba.</title>
        <authorList>
            <person name="Jerlstrom-Hultqvist J."/>
            <person name="Cepicka I."/>
            <person name="Gallot-Lavallee L."/>
            <person name="Salas-Leiva D."/>
            <person name="Curtis B.A."/>
            <person name="Zahonova K."/>
            <person name="Pipaliya S."/>
            <person name="Dacks J."/>
            <person name="Roger A.J."/>
        </authorList>
    </citation>
    <scope>NUCLEOTIDE SEQUENCE</scope>
    <source>
        <strain evidence="5">BMAN</strain>
    </source>
</reference>
<keyword evidence="6" id="KW-1185">Reference proteome</keyword>
<dbReference type="AlphaFoldDB" id="A0A9Q0LHS5"/>
<dbReference type="Gene3D" id="2.60.40.1670">
    <property type="entry name" value="beta-sandwich domain of Sec23/24"/>
    <property type="match status" value="1"/>
</dbReference>
<dbReference type="SUPFAM" id="SSF82754">
    <property type="entry name" value="C-terminal, gelsolin-like domain of Sec23/24"/>
    <property type="match status" value="1"/>
</dbReference>
<dbReference type="Gene3D" id="3.40.50.410">
    <property type="entry name" value="von Willebrand factor, type A domain"/>
    <property type="match status" value="1"/>
</dbReference>
<dbReference type="Pfam" id="PF04815">
    <property type="entry name" value="Sec23_helical"/>
    <property type="match status" value="1"/>
</dbReference>
<dbReference type="Pfam" id="PF08033">
    <property type="entry name" value="Sec23_BS"/>
    <property type="match status" value="1"/>
</dbReference>
<dbReference type="GO" id="GO:0000149">
    <property type="term" value="F:SNARE binding"/>
    <property type="evidence" value="ECO:0007669"/>
    <property type="project" value="TreeGrafter"/>
</dbReference>
<evidence type="ECO:0000313" key="6">
    <source>
        <dbReference type="Proteomes" id="UP001149090"/>
    </source>
</evidence>
<dbReference type="OrthoDB" id="49016at2759"/>
<dbReference type="InterPro" id="IPR050550">
    <property type="entry name" value="SEC23_SEC24_subfamily"/>
</dbReference>
<dbReference type="OMA" id="HIFLQYM"/>
<dbReference type="SUPFAM" id="SSF53300">
    <property type="entry name" value="vWA-like"/>
    <property type="match status" value="1"/>
</dbReference>
<dbReference type="GO" id="GO:0006886">
    <property type="term" value="P:intracellular protein transport"/>
    <property type="evidence" value="ECO:0007669"/>
    <property type="project" value="InterPro"/>
</dbReference>
<feature type="domain" description="Gelsolin-like" evidence="1">
    <location>
        <begin position="490"/>
        <end position="538"/>
    </location>
</feature>
<dbReference type="Pfam" id="PF04811">
    <property type="entry name" value="Sec23_trunk"/>
    <property type="match status" value="1"/>
</dbReference>
<protein>
    <submittedName>
        <fullName evidence="5">Sec24-related protein</fullName>
    </submittedName>
</protein>
<comment type="caution">
    <text evidence="5">The sequence shown here is derived from an EMBL/GenBank/DDBJ whole genome shotgun (WGS) entry which is preliminary data.</text>
</comment>
<dbReference type="InterPro" id="IPR012990">
    <property type="entry name" value="Beta-sandwich_Sec23_24"/>
</dbReference>
<dbReference type="GO" id="GO:0070971">
    <property type="term" value="C:endoplasmic reticulum exit site"/>
    <property type="evidence" value="ECO:0007669"/>
    <property type="project" value="TreeGrafter"/>
</dbReference>
<dbReference type="Pfam" id="PF00626">
    <property type="entry name" value="Gelsolin"/>
    <property type="match status" value="1"/>
</dbReference>
<dbReference type="InterPro" id="IPR036465">
    <property type="entry name" value="vWFA_dom_sf"/>
</dbReference>
<dbReference type="InterPro" id="IPR007123">
    <property type="entry name" value="Gelsolin-like_dom"/>
</dbReference>
<name>A0A9Q0LHS5_ANAIG</name>
<evidence type="ECO:0000313" key="5">
    <source>
        <dbReference type="EMBL" id="KAJ5073127.1"/>
    </source>
</evidence>
<evidence type="ECO:0000259" key="3">
    <source>
        <dbReference type="Pfam" id="PF04815"/>
    </source>
</evidence>